<protein>
    <submittedName>
        <fullName evidence="2">Uncharacterized protein</fullName>
    </submittedName>
</protein>
<dbReference type="InterPro" id="IPR026213">
    <property type="entry name" value="GRINL1"/>
</dbReference>
<feature type="region of interest" description="Disordered" evidence="1">
    <location>
        <begin position="286"/>
        <end position="339"/>
    </location>
</feature>
<organism evidence="2 3">
    <name type="scientific">Trichogramma kaykai</name>
    <dbReference type="NCBI Taxonomy" id="54128"/>
    <lineage>
        <taxon>Eukaryota</taxon>
        <taxon>Metazoa</taxon>
        <taxon>Ecdysozoa</taxon>
        <taxon>Arthropoda</taxon>
        <taxon>Hexapoda</taxon>
        <taxon>Insecta</taxon>
        <taxon>Pterygota</taxon>
        <taxon>Neoptera</taxon>
        <taxon>Endopterygota</taxon>
        <taxon>Hymenoptera</taxon>
        <taxon>Apocrita</taxon>
        <taxon>Proctotrupomorpha</taxon>
        <taxon>Chalcidoidea</taxon>
        <taxon>Trichogrammatidae</taxon>
        <taxon>Trichogramma</taxon>
    </lineage>
</organism>
<dbReference type="Pfam" id="PF15328">
    <property type="entry name" value="GCOM2"/>
    <property type="match status" value="1"/>
</dbReference>
<feature type="compositionally biased region" description="Basic and acidic residues" evidence="1">
    <location>
        <begin position="154"/>
        <end position="164"/>
    </location>
</feature>
<dbReference type="AlphaFoldDB" id="A0ABD2VTR3"/>
<reference evidence="2 3" key="1">
    <citation type="journal article" date="2024" name="bioRxiv">
        <title>A reference genome for Trichogramma kaykai: A tiny desert-dwelling parasitoid wasp with competing sex-ratio distorters.</title>
        <authorList>
            <person name="Culotta J."/>
            <person name="Lindsey A.R."/>
        </authorList>
    </citation>
    <scope>NUCLEOTIDE SEQUENCE [LARGE SCALE GENOMIC DNA]</scope>
    <source>
        <strain evidence="2 3">KSX58</strain>
    </source>
</reference>
<feature type="region of interest" description="Disordered" evidence="1">
    <location>
        <begin position="195"/>
        <end position="215"/>
    </location>
</feature>
<feature type="region of interest" description="Disordered" evidence="1">
    <location>
        <begin position="1"/>
        <end position="23"/>
    </location>
</feature>
<feature type="compositionally biased region" description="Acidic residues" evidence="1">
    <location>
        <begin position="310"/>
        <end position="324"/>
    </location>
</feature>
<dbReference type="InterPro" id="IPR051375">
    <property type="entry name" value="Tuftelin_GRINL1A/MYZAP/CCD68"/>
</dbReference>
<evidence type="ECO:0000313" key="3">
    <source>
        <dbReference type="Proteomes" id="UP001627154"/>
    </source>
</evidence>
<dbReference type="Proteomes" id="UP001627154">
    <property type="component" value="Unassembled WGS sequence"/>
</dbReference>
<name>A0ABD2VTR3_9HYME</name>
<gene>
    <name evidence="2" type="ORF">TKK_020082</name>
</gene>
<feature type="compositionally biased region" description="Basic and acidic residues" evidence="1">
    <location>
        <begin position="112"/>
        <end position="124"/>
    </location>
</feature>
<evidence type="ECO:0000256" key="1">
    <source>
        <dbReference type="SAM" id="MobiDB-lite"/>
    </source>
</evidence>
<proteinExistence type="predicted"/>
<sequence>MGDIKKPFLKRIPGEIPPQPKKANQGYIENLASKKKVEIEELLDRQNKLLANNFIAKLPDKGKKILDFKEKLEKELEHRNEVESAATLLSRLNIATEGKAAMAELEWTGKYEEKSQNKAEHNVELDSDEEEDPLKIIAQPTGSGTHKKKIIHLPPEETSIKPEDLELIESFKKDPMEMEHVKYIVNKVENPSTTNAREKFKPYKTTKSNVHDPNKEMQIEEKLRKNKHYELDAAHTPANTYGAAKMLDLHESLKLEQEQKIKLQQIQAKHAAERLKQHLGNTQLKIGDLPQDIGSYRSINCDNSDGQSSSEEEEYEEVHDDEGDDRQGTVSFVVDTLET</sequence>
<comment type="caution">
    <text evidence="2">The sequence shown here is derived from an EMBL/GenBank/DDBJ whole genome shotgun (WGS) entry which is preliminary data.</text>
</comment>
<evidence type="ECO:0000313" key="2">
    <source>
        <dbReference type="EMBL" id="KAL3384139.1"/>
    </source>
</evidence>
<dbReference type="PANTHER" id="PTHR23171">
    <property type="entry name" value="GDOWN1"/>
    <property type="match status" value="1"/>
</dbReference>
<dbReference type="PANTHER" id="PTHR23171:SF13">
    <property type="entry name" value="DNA-DIRECTED RNA POLYMERASE II SUBUNIT GRINL1A"/>
    <property type="match status" value="1"/>
</dbReference>
<keyword evidence="3" id="KW-1185">Reference proteome</keyword>
<accession>A0ABD2VTR3</accession>
<feature type="region of interest" description="Disordered" evidence="1">
    <location>
        <begin position="112"/>
        <end position="164"/>
    </location>
</feature>
<dbReference type="EMBL" id="JBJJXI010000178">
    <property type="protein sequence ID" value="KAL3384139.1"/>
    <property type="molecule type" value="Genomic_DNA"/>
</dbReference>